<reference evidence="3" key="2">
    <citation type="submission" date="2025-08" db="UniProtKB">
        <authorList>
            <consortium name="RefSeq"/>
        </authorList>
    </citation>
    <scope>IDENTIFICATION</scope>
    <source>
        <tissue evidence="3">Blood</tissue>
    </source>
</reference>
<evidence type="ECO:0000256" key="1">
    <source>
        <dbReference type="SAM" id="MobiDB-lite"/>
    </source>
</evidence>
<evidence type="ECO:0000313" key="3">
    <source>
        <dbReference type="RefSeq" id="XP_017332692.1"/>
    </source>
</evidence>
<proteinExistence type="predicted"/>
<dbReference type="PANTHER" id="PTHR33766">
    <property type="entry name" value="PROTEIN FAM181B"/>
    <property type="match status" value="1"/>
</dbReference>
<dbReference type="RefSeq" id="XP_017332692.1">
    <property type="nucleotide sequence ID" value="XM_017477203.3"/>
</dbReference>
<dbReference type="GeneID" id="108270467"/>
<dbReference type="OrthoDB" id="5982901at2759"/>
<dbReference type="Proteomes" id="UP000221080">
    <property type="component" value="Chromosome 9"/>
</dbReference>
<feature type="region of interest" description="Disordered" evidence="1">
    <location>
        <begin position="112"/>
        <end position="133"/>
    </location>
</feature>
<keyword evidence="2" id="KW-1185">Reference proteome</keyword>
<dbReference type="AlphaFoldDB" id="A0A2D0RQA9"/>
<gene>
    <name evidence="3" type="primary">LOC108270467</name>
</gene>
<dbReference type="Pfam" id="PF15238">
    <property type="entry name" value="TEADIR3"/>
    <property type="match status" value="1"/>
</dbReference>
<sequence length="291" mass="32856">MWTRNGLKDKRWLKMASSDSEVKTLLNFVNLASSDIKAALDKSAPCRRSVDHRKYLQKQLKRFSQKCPRTPRCHTHRISESSAAKLTEDKRVMFTHERAKNVLLNETQATHTRGEGNVDGNPNSENRSAPGHIPMRKRQLPASFWEEPRSSHISFEYAWKSHSGGTVRYGSSEADGEKRTTIEDELKANSWLRVRRGSSDLEPLRVDLTSTNVAVCAYCPLQCHGHRLLHSHLITPHSAFTGPGLRAKTPATELDMQKIKDELKYSSTHVVVKPIPTKPVSSSIFSVFGFI</sequence>
<dbReference type="PANTHER" id="PTHR33766:SF1">
    <property type="entry name" value="PROTEIN FAM181A"/>
    <property type="match status" value="1"/>
</dbReference>
<dbReference type="InterPro" id="IPR029359">
    <property type="entry name" value="FAM181"/>
</dbReference>
<reference evidence="2" key="1">
    <citation type="journal article" date="2016" name="Nat. Commun.">
        <title>The channel catfish genome sequence provides insights into the evolution of scale formation in teleosts.</title>
        <authorList>
            <person name="Liu Z."/>
            <person name="Liu S."/>
            <person name="Yao J."/>
            <person name="Bao L."/>
            <person name="Zhang J."/>
            <person name="Li Y."/>
            <person name="Jiang C."/>
            <person name="Sun L."/>
            <person name="Wang R."/>
            <person name="Zhang Y."/>
            <person name="Zhou T."/>
            <person name="Zeng Q."/>
            <person name="Fu Q."/>
            <person name="Gao S."/>
            <person name="Li N."/>
            <person name="Koren S."/>
            <person name="Jiang Y."/>
            <person name="Zimin A."/>
            <person name="Xu P."/>
            <person name="Phillippy A.M."/>
            <person name="Geng X."/>
            <person name="Song L."/>
            <person name="Sun F."/>
            <person name="Li C."/>
            <person name="Wang X."/>
            <person name="Chen A."/>
            <person name="Jin Y."/>
            <person name="Yuan Z."/>
            <person name="Yang Y."/>
            <person name="Tan S."/>
            <person name="Peatman E."/>
            <person name="Lu J."/>
            <person name="Qin Z."/>
            <person name="Dunham R."/>
            <person name="Li Z."/>
            <person name="Sonstegard T."/>
            <person name="Feng J."/>
            <person name="Danzmann R.G."/>
            <person name="Schroeder S."/>
            <person name="Scheffler B."/>
            <person name="Duke M.V."/>
            <person name="Ballard L."/>
            <person name="Kucuktas H."/>
            <person name="Kaltenboeck L."/>
            <person name="Liu H."/>
            <person name="Armbruster J."/>
            <person name="Xie Y."/>
            <person name="Kirby M.L."/>
            <person name="Tian Y."/>
            <person name="Flanagan M.E."/>
            <person name="Mu W."/>
            <person name="Waldbieser G.C."/>
        </authorList>
    </citation>
    <scope>NUCLEOTIDE SEQUENCE [LARGE SCALE GENOMIC DNA]</scope>
    <source>
        <strain evidence="2">SDA103</strain>
    </source>
</reference>
<organism evidence="2 3">
    <name type="scientific">Ictalurus punctatus</name>
    <name type="common">Channel catfish</name>
    <name type="synonym">Silurus punctatus</name>
    <dbReference type="NCBI Taxonomy" id="7998"/>
    <lineage>
        <taxon>Eukaryota</taxon>
        <taxon>Metazoa</taxon>
        <taxon>Chordata</taxon>
        <taxon>Craniata</taxon>
        <taxon>Vertebrata</taxon>
        <taxon>Euteleostomi</taxon>
        <taxon>Actinopterygii</taxon>
        <taxon>Neopterygii</taxon>
        <taxon>Teleostei</taxon>
        <taxon>Ostariophysi</taxon>
        <taxon>Siluriformes</taxon>
        <taxon>Ictaluridae</taxon>
        <taxon>Ictalurus</taxon>
    </lineage>
</organism>
<protein>
    <submittedName>
        <fullName evidence="3">Protein FAM181A</fullName>
    </submittedName>
</protein>
<dbReference type="InterPro" id="IPR053819">
    <property type="entry name" value="TEADIR3_omega_loop"/>
</dbReference>
<accession>A0A2D0RQA9</accession>
<name>A0A2D0RQA9_ICTPU</name>
<dbReference type="KEGG" id="ipu:108270467"/>
<evidence type="ECO:0000313" key="2">
    <source>
        <dbReference type="Proteomes" id="UP000221080"/>
    </source>
</evidence>